<evidence type="ECO:0000256" key="8">
    <source>
        <dbReference type="ARBA" id="ARBA00023316"/>
    </source>
</evidence>
<evidence type="ECO:0000256" key="1">
    <source>
        <dbReference type="ARBA" id="ARBA00004752"/>
    </source>
</evidence>
<proteinExistence type="inferred from homology"/>
<organism evidence="12 13">
    <name type="scientific">Ancylobacter mangrovi</name>
    <dbReference type="NCBI Taxonomy" id="2972472"/>
    <lineage>
        <taxon>Bacteria</taxon>
        <taxon>Pseudomonadati</taxon>
        <taxon>Pseudomonadota</taxon>
        <taxon>Alphaproteobacteria</taxon>
        <taxon>Hyphomicrobiales</taxon>
        <taxon>Xanthobacteraceae</taxon>
        <taxon>Ancylobacter</taxon>
    </lineage>
</organism>
<accession>A0A9X2T1L9</accession>
<dbReference type="GO" id="GO:0071555">
    <property type="term" value="P:cell wall organization"/>
    <property type="evidence" value="ECO:0007669"/>
    <property type="project" value="UniProtKB-UniRule"/>
</dbReference>
<dbReference type="GO" id="GO:0016757">
    <property type="term" value="F:glycosyltransferase activity"/>
    <property type="evidence" value="ECO:0007669"/>
    <property type="project" value="UniProtKB-KW"/>
</dbReference>
<dbReference type="CDD" id="cd16913">
    <property type="entry name" value="YkuD_like"/>
    <property type="match status" value="1"/>
</dbReference>
<keyword evidence="8 9" id="KW-0961">Cell wall biogenesis/degradation</keyword>
<dbReference type="FunFam" id="2.40.440.10:FF:000002">
    <property type="entry name" value="L,D-transpeptidase ErfK/SrfK"/>
    <property type="match status" value="1"/>
</dbReference>
<gene>
    <name evidence="12" type="ORF">NVS89_07085</name>
</gene>
<evidence type="ECO:0000259" key="11">
    <source>
        <dbReference type="PROSITE" id="PS52029"/>
    </source>
</evidence>
<evidence type="ECO:0000256" key="2">
    <source>
        <dbReference type="ARBA" id="ARBA00005992"/>
    </source>
</evidence>
<evidence type="ECO:0000256" key="5">
    <source>
        <dbReference type="ARBA" id="ARBA00022801"/>
    </source>
</evidence>
<evidence type="ECO:0000313" key="12">
    <source>
        <dbReference type="EMBL" id="MCS0494857.1"/>
    </source>
</evidence>
<dbReference type="PANTHER" id="PTHR30582:SF24">
    <property type="entry name" value="L,D-TRANSPEPTIDASE ERFK_SRFK-RELATED"/>
    <property type="match status" value="1"/>
</dbReference>
<dbReference type="InterPro" id="IPR050979">
    <property type="entry name" value="LD-transpeptidase"/>
</dbReference>
<dbReference type="AlphaFoldDB" id="A0A9X2T1L9"/>
<keyword evidence="4" id="KW-0808">Transferase</keyword>
<evidence type="ECO:0000256" key="7">
    <source>
        <dbReference type="ARBA" id="ARBA00022984"/>
    </source>
</evidence>
<dbReference type="RefSeq" id="WP_258731897.1">
    <property type="nucleotide sequence ID" value="NZ_JANTHZ010000002.1"/>
</dbReference>
<keyword evidence="7 9" id="KW-0573">Peptidoglycan synthesis</keyword>
<reference evidence="12" key="1">
    <citation type="submission" date="2022-08" db="EMBL/GenBank/DDBJ databases">
        <authorList>
            <person name="Li F."/>
        </authorList>
    </citation>
    <scope>NUCLEOTIDE SEQUENCE</scope>
    <source>
        <strain evidence="12">MQZ15Z-1</strain>
    </source>
</reference>
<dbReference type="GO" id="GO:0005576">
    <property type="term" value="C:extracellular region"/>
    <property type="evidence" value="ECO:0007669"/>
    <property type="project" value="TreeGrafter"/>
</dbReference>
<evidence type="ECO:0000256" key="9">
    <source>
        <dbReference type="PROSITE-ProRule" id="PRU01373"/>
    </source>
</evidence>
<dbReference type="EMBL" id="JANTHZ010000002">
    <property type="protein sequence ID" value="MCS0494857.1"/>
    <property type="molecule type" value="Genomic_DNA"/>
</dbReference>
<dbReference type="GO" id="GO:0008360">
    <property type="term" value="P:regulation of cell shape"/>
    <property type="evidence" value="ECO:0007669"/>
    <property type="project" value="UniProtKB-UniRule"/>
</dbReference>
<keyword evidence="6 9" id="KW-0133">Cell shape</keyword>
<sequence>MALFAFAAPAAAQSGMYGFESSYRLFSGNGSPRGGSHGWQPGAPSVYPPGQVYRAPPRGHGGPGYGAGTLAVGSAYGSGGGVYGTVPRGNTTSGFVPPGNVPGAANAGGGSSYDARRTAPQMAAATPDYDDDYYDEDGPALPVRREVSGGQGVDPKFNRHVVSYSSADPPGTIIVDTGARFLYLIEPGGKALRYGIGVGREGFAWSGTQRISSKREWPDWRPPAEMVARRPDLPDMMPGGPDNPLGARALYLGNTLYRIHGSNEPGTIGQAVSSGCIRMRNDDVIDLYNRVQVGTLVRVI</sequence>
<dbReference type="GO" id="GO:0071972">
    <property type="term" value="F:peptidoglycan L,D-transpeptidase activity"/>
    <property type="evidence" value="ECO:0007669"/>
    <property type="project" value="TreeGrafter"/>
</dbReference>
<feature type="active site" description="Proton donor/acceptor" evidence="9">
    <location>
        <position position="260"/>
    </location>
</feature>
<dbReference type="Gene3D" id="2.40.440.10">
    <property type="entry name" value="L,D-transpeptidase catalytic domain-like"/>
    <property type="match status" value="1"/>
</dbReference>
<keyword evidence="3" id="KW-0328">Glycosyltransferase</keyword>
<comment type="pathway">
    <text evidence="1 9">Cell wall biogenesis; peptidoglycan biosynthesis.</text>
</comment>
<feature type="domain" description="L,D-TPase catalytic" evidence="11">
    <location>
        <begin position="171"/>
        <end position="300"/>
    </location>
</feature>
<dbReference type="GO" id="GO:0018104">
    <property type="term" value="P:peptidoglycan-protein cross-linking"/>
    <property type="evidence" value="ECO:0007669"/>
    <property type="project" value="TreeGrafter"/>
</dbReference>
<evidence type="ECO:0000256" key="4">
    <source>
        <dbReference type="ARBA" id="ARBA00022679"/>
    </source>
</evidence>
<feature type="region of interest" description="Disordered" evidence="10">
    <location>
        <begin position="32"/>
        <end position="61"/>
    </location>
</feature>
<keyword evidence="5" id="KW-0378">Hydrolase</keyword>
<dbReference type="PROSITE" id="PS52029">
    <property type="entry name" value="LD_TPASE"/>
    <property type="match status" value="1"/>
</dbReference>
<dbReference type="Proteomes" id="UP001151088">
    <property type="component" value="Unassembled WGS sequence"/>
</dbReference>
<dbReference type="PANTHER" id="PTHR30582">
    <property type="entry name" value="L,D-TRANSPEPTIDASE"/>
    <property type="match status" value="1"/>
</dbReference>
<dbReference type="InterPro" id="IPR038063">
    <property type="entry name" value="Transpep_catalytic_dom"/>
</dbReference>
<evidence type="ECO:0000256" key="10">
    <source>
        <dbReference type="SAM" id="MobiDB-lite"/>
    </source>
</evidence>
<evidence type="ECO:0000256" key="6">
    <source>
        <dbReference type="ARBA" id="ARBA00022960"/>
    </source>
</evidence>
<comment type="caution">
    <text evidence="12">The sequence shown here is derived from an EMBL/GenBank/DDBJ whole genome shotgun (WGS) entry which is preliminary data.</text>
</comment>
<comment type="similarity">
    <text evidence="2">Belongs to the YkuD family.</text>
</comment>
<dbReference type="SUPFAM" id="SSF141523">
    <property type="entry name" value="L,D-transpeptidase catalytic domain-like"/>
    <property type="match status" value="1"/>
</dbReference>
<evidence type="ECO:0000313" key="13">
    <source>
        <dbReference type="Proteomes" id="UP001151088"/>
    </source>
</evidence>
<dbReference type="InterPro" id="IPR005490">
    <property type="entry name" value="LD_TPept_cat_dom"/>
</dbReference>
<protein>
    <submittedName>
        <fullName evidence="12">L,D-transpeptidase</fullName>
    </submittedName>
</protein>
<name>A0A9X2T1L9_9HYPH</name>
<feature type="active site" description="Nucleophile" evidence="9">
    <location>
        <position position="276"/>
    </location>
</feature>
<evidence type="ECO:0000256" key="3">
    <source>
        <dbReference type="ARBA" id="ARBA00022676"/>
    </source>
</evidence>
<keyword evidence="13" id="KW-1185">Reference proteome</keyword>
<dbReference type="Pfam" id="PF03734">
    <property type="entry name" value="YkuD"/>
    <property type="match status" value="1"/>
</dbReference>